<feature type="transmembrane region" description="Helical" evidence="2">
    <location>
        <begin position="436"/>
        <end position="461"/>
    </location>
</feature>
<feature type="transmembrane region" description="Helical" evidence="2">
    <location>
        <begin position="284"/>
        <end position="312"/>
    </location>
</feature>
<keyword evidence="2" id="KW-1133">Transmembrane helix</keyword>
<evidence type="ECO:0000313" key="4">
    <source>
        <dbReference type="Proteomes" id="UP001363151"/>
    </source>
</evidence>
<gene>
    <name evidence="3" type="ORF">SO694_00001932</name>
</gene>
<name>A0ABR1GBW5_AURAN</name>
<organism evidence="3 4">
    <name type="scientific">Aureococcus anophagefferens</name>
    <name type="common">Harmful bloom alga</name>
    <dbReference type="NCBI Taxonomy" id="44056"/>
    <lineage>
        <taxon>Eukaryota</taxon>
        <taxon>Sar</taxon>
        <taxon>Stramenopiles</taxon>
        <taxon>Ochrophyta</taxon>
        <taxon>Pelagophyceae</taxon>
        <taxon>Pelagomonadales</taxon>
        <taxon>Pelagomonadaceae</taxon>
        <taxon>Aureococcus</taxon>
    </lineage>
</organism>
<evidence type="ECO:0000256" key="1">
    <source>
        <dbReference type="SAM" id="MobiDB-lite"/>
    </source>
</evidence>
<evidence type="ECO:0000256" key="2">
    <source>
        <dbReference type="SAM" id="Phobius"/>
    </source>
</evidence>
<keyword evidence="4" id="KW-1185">Reference proteome</keyword>
<keyword evidence="2" id="KW-0472">Membrane</keyword>
<sequence>MSASFLRAAHLLRDETSPRHNTRAGPLPADLYFDENCSFVDPDRTTARGGGRFHADTYGNTTFPERSKAVRIPGVGGAPRRCIYREEFPESKHWECEAKCNARNASLLVLAPGDVDRLVAEGGFGFEQVDCRKYENANDEQTVRERYVGWTGLYREEVLGFGRGKIDNFDRTCGWRWSRGGRAVRWSPRKKALPNGNDAIVSAGLAPRDTGREGYEEGRCVALAPACVGKANDEGHRRTRRLIASPEDCAAKTHCLCDYPGLPSPDYDDFVSGEKGRDPDATYWLGPTVLAVSFSAGLALWFFACCSIIDHVEDDKKVDLAKKFQIDRIYRRLLGRACASVVVIFTVPVIYRPWERRCGRWLFDGLYLVMAVVTSWCFEGVAQRGCLFTPPFGHMEYTCNSAVFHFVVAIALGAFIQGLSWNVAERSDWTAPNVDNVLSVLAMVWSHFLCWWGFVAHTAGLKHMENISKNKQEMPLLLLLAKTLGVESALDLADVAHLVAAKITDVAIPAARADRERATNAESFVLPRDRIEMAVACDLFDEFEKRMRRKKRSADWHKLSGHRVLGFSPADASAFAALRAAGVRAGARAPGYSRKVYHRVVRDHRGLYERILATVRTQDPYFAAAVAELDGQATRARARFPAAPRQPEPHGLVGLYAGATATEAAYDKFLSAVARKSGGAAVKVPCKKLWRLSEKMGMREGGYSDEHSAENCDVVRGSIVFNSMNDLQSCAILLDACDAHSDADDVVIQTPIEIVRVKNRFAEPTAGGWADALVNFRFADAAGAARGHVVEVQLVHASLKKVREAWGAHNGYTQFRTAVQLLEASDNEALLVDVAEERSASQVQTLAAAAASFGVALRSALDASWPELEGRRAEAEALAVAVAAFEGDILAAAATRQPRAADDADDLEDPPAASARVPSRRIAPAPRVAAL</sequence>
<proteinExistence type="predicted"/>
<keyword evidence="2" id="KW-0812">Transmembrane</keyword>
<evidence type="ECO:0008006" key="5">
    <source>
        <dbReference type="Google" id="ProtNLM"/>
    </source>
</evidence>
<feature type="transmembrane region" description="Helical" evidence="2">
    <location>
        <begin position="403"/>
        <end position="424"/>
    </location>
</feature>
<evidence type="ECO:0000313" key="3">
    <source>
        <dbReference type="EMBL" id="KAK7253474.1"/>
    </source>
</evidence>
<reference evidence="3 4" key="1">
    <citation type="submission" date="2024-03" db="EMBL/GenBank/DDBJ databases">
        <title>Aureococcus anophagefferens CCMP1851 and Kratosvirus quantuckense: Draft genome of a second virus-susceptible host strain in the model system.</title>
        <authorList>
            <person name="Chase E."/>
            <person name="Truchon A.R."/>
            <person name="Schepens W."/>
            <person name="Wilhelm S.W."/>
        </authorList>
    </citation>
    <scope>NUCLEOTIDE SEQUENCE [LARGE SCALE GENOMIC DNA]</scope>
    <source>
        <strain evidence="3 4">CCMP1851</strain>
    </source>
</reference>
<feature type="region of interest" description="Disordered" evidence="1">
    <location>
        <begin position="896"/>
        <end position="931"/>
    </location>
</feature>
<feature type="transmembrane region" description="Helical" evidence="2">
    <location>
        <begin position="333"/>
        <end position="351"/>
    </location>
</feature>
<comment type="caution">
    <text evidence="3">The sequence shown here is derived from an EMBL/GenBank/DDBJ whole genome shotgun (WGS) entry which is preliminary data.</text>
</comment>
<protein>
    <recommendedName>
        <fullName evidence="5">RelA/SpoT domain-containing protein</fullName>
    </recommendedName>
</protein>
<accession>A0ABR1GBW5</accession>
<dbReference type="EMBL" id="JBBJCI010000035">
    <property type="protein sequence ID" value="KAK7253474.1"/>
    <property type="molecule type" value="Genomic_DNA"/>
</dbReference>
<dbReference type="Proteomes" id="UP001363151">
    <property type="component" value="Unassembled WGS sequence"/>
</dbReference>